<evidence type="ECO:0000313" key="1">
    <source>
        <dbReference type="EMBL" id="OWQ82914.1"/>
    </source>
</evidence>
<name>A0A2D0ALQ1_9BURK</name>
<dbReference type="AlphaFoldDB" id="A0A2D0ALQ1"/>
<reference evidence="1 2" key="1">
    <citation type="journal article" date="2008" name="Int. J. Syst. Evol. Microbiol.">
        <title>Description of Roseateles aquatilis sp. nov. and Roseateles terrae sp. nov., in the class Betaproteobacteria, and emended description of the genus Roseateles.</title>
        <authorList>
            <person name="Gomila M."/>
            <person name="Bowien B."/>
            <person name="Falsen E."/>
            <person name="Moore E.R."/>
            <person name="Lalucat J."/>
        </authorList>
    </citation>
    <scope>NUCLEOTIDE SEQUENCE [LARGE SCALE GENOMIC DNA]</scope>
    <source>
        <strain evidence="1 2">CCUG 48205</strain>
    </source>
</reference>
<organism evidence="1 2">
    <name type="scientific">Roseateles aquatilis</name>
    <dbReference type="NCBI Taxonomy" id="431061"/>
    <lineage>
        <taxon>Bacteria</taxon>
        <taxon>Pseudomonadati</taxon>
        <taxon>Pseudomonadota</taxon>
        <taxon>Betaproteobacteria</taxon>
        <taxon>Burkholderiales</taxon>
        <taxon>Sphaerotilaceae</taxon>
        <taxon>Roseateles</taxon>
    </lineage>
</organism>
<gene>
    <name evidence="1" type="ORF">CDN99_27800</name>
</gene>
<accession>A0A2D0ALQ1</accession>
<keyword evidence="2" id="KW-1185">Reference proteome</keyword>
<protein>
    <submittedName>
        <fullName evidence="1">Uncharacterized protein</fullName>
    </submittedName>
</protein>
<comment type="caution">
    <text evidence="1">The sequence shown here is derived from an EMBL/GenBank/DDBJ whole genome shotgun (WGS) entry which is preliminary data.</text>
</comment>
<proteinExistence type="predicted"/>
<dbReference type="Proteomes" id="UP000197468">
    <property type="component" value="Unassembled WGS sequence"/>
</dbReference>
<evidence type="ECO:0000313" key="2">
    <source>
        <dbReference type="Proteomes" id="UP000197468"/>
    </source>
</evidence>
<sequence length="170" mass="19511">MGRQLSILATDLDLKHLQRALLDHGDIALFSDVPGSDLRSLAPLDALEIPAGEMGARSLICYLVPRSLEQQIYVAQLSDVKFDVDLRRSLVIELWRPYFKDSAMRRGRFFYEDRRLLSENGALKSEPFSAWAERVFRHLRKHLKYDRSKLAYVGDDAGEKLRLGHLTVIN</sequence>
<dbReference type="EMBL" id="NIOF01000031">
    <property type="protein sequence ID" value="OWQ82914.1"/>
    <property type="molecule type" value="Genomic_DNA"/>
</dbReference>